<evidence type="ECO:0000256" key="1">
    <source>
        <dbReference type="SAM" id="MobiDB-lite"/>
    </source>
</evidence>
<dbReference type="EMBL" id="JAEUBE010000414">
    <property type="protein sequence ID" value="KAH3661733.1"/>
    <property type="molecule type" value="Genomic_DNA"/>
</dbReference>
<feature type="compositionally biased region" description="Basic and acidic residues" evidence="1">
    <location>
        <begin position="232"/>
        <end position="241"/>
    </location>
</feature>
<protein>
    <submittedName>
        <fullName evidence="2">Uncharacterized protein</fullName>
    </submittedName>
</protein>
<evidence type="ECO:0000313" key="2">
    <source>
        <dbReference type="EMBL" id="KAH3661733.1"/>
    </source>
</evidence>
<proteinExistence type="predicted"/>
<reference evidence="2" key="2">
    <citation type="submission" date="2021-01" db="EMBL/GenBank/DDBJ databases">
        <authorList>
            <person name="Schikora-Tamarit M.A."/>
        </authorList>
    </citation>
    <scope>NUCLEOTIDE SEQUENCE</scope>
    <source>
        <strain evidence="2">CBS6075</strain>
    </source>
</reference>
<name>A0A9P8NWT9_9ASCO</name>
<accession>A0A9P8NWT9</accession>
<dbReference type="GeneID" id="70237875"/>
<organism evidence="2 3">
    <name type="scientific">Ogataea philodendri</name>
    <dbReference type="NCBI Taxonomy" id="1378263"/>
    <lineage>
        <taxon>Eukaryota</taxon>
        <taxon>Fungi</taxon>
        <taxon>Dikarya</taxon>
        <taxon>Ascomycota</taxon>
        <taxon>Saccharomycotina</taxon>
        <taxon>Pichiomycetes</taxon>
        <taxon>Pichiales</taxon>
        <taxon>Pichiaceae</taxon>
        <taxon>Ogataea</taxon>
    </lineage>
</organism>
<gene>
    <name evidence="2" type="ORF">OGAPHI_005911</name>
</gene>
<dbReference type="Proteomes" id="UP000769157">
    <property type="component" value="Unassembled WGS sequence"/>
</dbReference>
<sequence>MTVRRLFLELVWETSNCSRYSCLTSRYRNSGTVIPNKPTDFVSLKLSWNFVLRMLSRSCLLILLSFNKMMAMISILNPWPMSSLTGLGRVAPVFISDEEDEDDSLRSANDEIARDCVWKYLYISSFKVEDNLLTRIVDLIPGSRCFLNWTPWPFSSSISMILATSPLFKTWCLCSNGRRALTNALTSFSTRCSRIDSLDVRSSRELGIWVGESDSNSDPESSDTSSVPAVCTRRDLRTGSS</sequence>
<reference evidence="2" key="1">
    <citation type="journal article" date="2021" name="Open Biol.">
        <title>Shared evolutionary footprints suggest mitochondrial oxidative damage underlies multiple complex I losses in fungi.</title>
        <authorList>
            <person name="Schikora-Tamarit M.A."/>
            <person name="Marcet-Houben M."/>
            <person name="Nosek J."/>
            <person name="Gabaldon T."/>
        </authorList>
    </citation>
    <scope>NUCLEOTIDE SEQUENCE</scope>
    <source>
        <strain evidence="2">CBS6075</strain>
    </source>
</reference>
<evidence type="ECO:0000313" key="3">
    <source>
        <dbReference type="Proteomes" id="UP000769157"/>
    </source>
</evidence>
<comment type="caution">
    <text evidence="2">The sequence shown here is derived from an EMBL/GenBank/DDBJ whole genome shotgun (WGS) entry which is preliminary data.</text>
</comment>
<dbReference type="RefSeq" id="XP_046058837.1">
    <property type="nucleotide sequence ID" value="XM_046207144.1"/>
</dbReference>
<dbReference type="AlphaFoldDB" id="A0A9P8NWT9"/>
<keyword evidence="3" id="KW-1185">Reference proteome</keyword>
<feature type="region of interest" description="Disordered" evidence="1">
    <location>
        <begin position="210"/>
        <end position="241"/>
    </location>
</feature>